<evidence type="ECO:0008006" key="4">
    <source>
        <dbReference type="Google" id="ProtNLM"/>
    </source>
</evidence>
<dbReference type="EMBL" id="AP025028">
    <property type="protein sequence ID" value="BDA78600.1"/>
    <property type="molecule type" value="Genomic_DNA"/>
</dbReference>
<evidence type="ECO:0000313" key="3">
    <source>
        <dbReference type="Proteomes" id="UP000245263"/>
    </source>
</evidence>
<name>A0ABN6KFB7_9LEPT</name>
<protein>
    <recommendedName>
        <fullName evidence="4">GDYXXLXY protein</fullName>
    </recommendedName>
</protein>
<reference evidence="2 3" key="1">
    <citation type="submission" date="2021-08" db="EMBL/GenBank/DDBJ databases">
        <title>Complete genome sequence of Leptospira kobayashii strain E30.</title>
        <authorList>
            <person name="Nakao R."/>
            <person name="Nakamura S."/>
            <person name="Masuzawa T."/>
            <person name="Koizumi N."/>
        </authorList>
    </citation>
    <scope>NUCLEOTIDE SEQUENCE [LARGE SCALE GENOMIC DNA]</scope>
    <source>
        <strain evidence="2 3">E30</strain>
    </source>
</reference>
<keyword evidence="1" id="KW-0472">Membrane</keyword>
<proteinExistence type="predicted"/>
<dbReference type="Proteomes" id="UP000245263">
    <property type="component" value="Chromosome 1"/>
</dbReference>
<evidence type="ECO:0000313" key="2">
    <source>
        <dbReference type="EMBL" id="BDA78600.1"/>
    </source>
</evidence>
<feature type="transmembrane region" description="Helical" evidence="1">
    <location>
        <begin position="32"/>
        <end position="49"/>
    </location>
</feature>
<organism evidence="2 3">
    <name type="scientific">Leptospira kobayashii</name>
    <dbReference type="NCBI Taxonomy" id="1917830"/>
    <lineage>
        <taxon>Bacteria</taxon>
        <taxon>Pseudomonadati</taxon>
        <taxon>Spirochaetota</taxon>
        <taxon>Spirochaetia</taxon>
        <taxon>Leptospirales</taxon>
        <taxon>Leptospiraceae</taxon>
        <taxon>Leptospira</taxon>
    </lineage>
</organism>
<keyword evidence="1" id="KW-1133">Transmembrane helix</keyword>
<dbReference type="RefSeq" id="WP_109018521.1">
    <property type="nucleotide sequence ID" value="NZ_AP025028.1"/>
</dbReference>
<gene>
    <name evidence="2" type="ORF">LPTSP3_g15300</name>
</gene>
<evidence type="ECO:0000256" key="1">
    <source>
        <dbReference type="SAM" id="Phobius"/>
    </source>
</evidence>
<keyword evidence="1" id="KW-0812">Transmembrane</keyword>
<keyword evidence="3" id="KW-1185">Reference proteome</keyword>
<sequence length="207" mass="24325">MGQGYHSRSPEEFRDFLKSIDQKSRKLKWKQLIIIIDIMLLLFVFYLAFRALNPGSFQDPTQSAKQIIDGNSVYLSLSREKEDDFQGYFLFLENTSGEEITIPKTDWTGEFRILNKDGVLCYSEKLNWEPRKILSGTKGFLYHSVSLKKLKEMDPVCRKEVFDENYSFFRSKFSSLGLGFFSQVVVSTPNRNYTFQIKQKPYRENKQ</sequence>
<accession>A0ABN6KFB7</accession>